<dbReference type="PANTHER" id="PTHR44379:SF8">
    <property type="entry name" value="XANTHINE DEHYDROGENASE IRON-SULFUR-BINDING SUBUNIT XDHC-RELATED"/>
    <property type="match status" value="1"/>
</dbReference>
<gene>
    <name evidence="7" type="ORF">R7226_18270</name>
</gene>
<protein>
    <submittedName>
        <fullName evidence="7">(2Fe-2S)-binding protein</fullName>
    </submittedName>
</protein>
<evidence type="ECO:0000313" key="7">
    <source>
        <dbReference type="EMBL" id="MDW5596299.1"/>
    </source>
</evidence>
<comment type="caution">
    <text evidence="7">The sequence shown here is derived from an EMBL/GenBank/DDBJ whole genome shotgun (WGS) entry which is preliminary data.</text>
</comment>
<dbReference type="PANTHER" id="PTHR44379">
    <property type="entry name" value="OXIDOREDUCTASE WITH IRON-SULFUR SUBUNIT"/>
    <property type="match status" value="1"/>
</dbReference>
<dbReference type="Pfam" id="PF01799">
    <property type="entry name" value="Fer2_2"/>
    <property type="match status" value="1"/>
</dbReference>
<dbReference type="InterPro" id="IPR036010">
    <property type="entry name" value="2Fe-2S_ferredoxin-like_sf"/>
</dbReference>
<dbReference type="InterPro" id="IPR006058">
    <property type="entry name" value="2Fe2S_fd_BS"/>
</dbReference>
<dbReference type="InterPro" id="IPR001041">
    <property type="entry name" value="2Fe-2S_ferredoxin-type"/>
</dbReference>
<keyword evidence="5" id="KW-0411">Iron-sulfur</keyword>
<dbReference type="PROSITE" id="PS00197">
    <property type="entry name" value="2FE2S_FER_1"/>
    <property type="match status" value="1"/>
</dbReference>
<evidence type="ECO:0000259" key="6">
    <source>
        <dbReference type="PROSITE" id="PS51085"/>
    </source>
</evidence>
<dbReference type="SUPFAM" id="SSF47741">
    <property type="entry name" value="CO dehydrogenase ISP C-domain like"/>
    <property type="match status" value="1"/>
</dbReference>
<dbReference type="Gene3D" id="1.10.150.120">
    <property type="entry name" value="[2Fe-2S]-binding domain"/>
    <property type="match status" value="1"/>
</dbReference>
<keyword evidence="1" id="KW-0001">2Fe-2S</keyword>
<dbReference type="InterPro" id="IPR012675">
    <property type="entry name" value="Beta-grasp_dom_sf"/>
</dbReference>
<dbReference type="PROSITE" id="PS51085">
    <property type="entry name" value="2FE2S_FER_2"/>
    <property type="match status" value="1"/>
</dbReference>
<organism evidence="7 8">
    <name type="scientific">Conexibacter stalactiti</name>
    <dbReference type="NCBI Taxonomy" id="1940611"/>
    <lineage>
        <taxon>Bacteria</taxon>
        <taxon>Bacillati</taxon>
        <taxon>Actinomycetota</taxon>
        <taxon>Thermoleophilia</taxon>
        <taxon>Solirubrobacterales</taxon>
        <taxon>Conexibacteraceae</taxon>
        <taxon>Conexibacter</taxon>
    </lineage>
</organism>
<accession>A0ABU4HW54</accession>
<dbReference type="Pfam" id="PF00111">
    <property type="entry name" value="Fer2"/>
    <property type="match status" value="1"/>
</dbReference>
<evidence type="ECO:0000256" key="3">
    <source>
        <dbReference type="ARBA" id="ARBA00023002"/>
    </source>
</evidence>
<dbReference type="SUPFAM" id="SSF54292">
    <property type="entry name" value="2Fe-2S ferredoxin-like"/>
    <property type="match status" value="1"/>
</dbReference>
<evidence type="ECO:0000256" key="4">
    <source>
        <dbReference type="ARBA" id="ARBA00023004"/>
    </source>
</evidence>
<sequence length="162" mass="16756">MTVTLTVNGEPRTLDLPPQTTLLELLRERLGLTGAKEGCDDGECGACTVLLDGAPVNACILLAAQAGGRAVTTVEGVHGDGGPGDPHPLQRALVEHGAIQCGFCTPGIVMAALAAEPAADESAIRRALAGNLCRCTGYQKVVQAVLAWADDHHERERRGPSA</sequence>
<keyword evidence="2" id="KW-0479">Metal-binding</keyword>
<dbReference type="InterPro" id="IPR036884">
    <property type="entry name" value="2Fe-2S-bd_dom_sf"/>
</dbReference>
<proteinExistence type="predicted"/>
<dbReference type="Proteomes" id="UP001284601">
    <property type="component" value="Unassembled WGS sequence"/>
</dbReference>
<keyword evidence="3" id="KW-0560">Oxidoreductase</keyword>
<dbReference type="Gene3D" id="3.10.20.30">
    <property type="match status" value="1"/>
</dbReference>
<name>A0ABU4HW54_9ACTN</name>
<reference evidence="8" key="1">
    <citation type="submission" date="2023-07" db="EMBL/GenBank/DDBJ databases">
        <title>Conexibacter stalactiti sp. nov., isolated from stalactites in a lava cave and emended description of the genus Conexibacter.</title>
        <authorList>
            <person name="Lee S.D."/>
        </authorList>
    </citation>
    <scope>NUCLEOTIDE SEQUENCE [LARGE SCALE GENOMIC DNA]</scope>
    <source>
        <strain evidence="8">KCTC 39840</strain>
    </source>
</reference>
<evidence type="ECO:0000313" key="8">
    <source>
        <dbReference type="Proteomes" id="UP001284601"/>
    </source>
</evidence>
<dbReference type="RefSeq" id="WP_318598681.1">
    <property type="nucleotide sequence ID" value="NZ_JAWSTH010000052.1"/>
</dbReference>
<feature type="domain" description="2Fe-2S ferredoxin-type" evidence="6">
    <location>
        <begin position="1"/>
        <end position="77"/>
    </location>
</feature>
<keyword evidence="8" id="KW-1185">Reference proteome</keyword>
<dbReference type="EMBL" id="JAWSTH010000052">
    <property type="protein sequence ID" value="MDW5596299.1"/>
    <property type="molecule type" value="Genomic_DNA"/>
</dbReference>
<dbReference type="InterPro" id="IPR002888">
    <property type="entry name" value="2Fe-2S-bd"/>
</dbReference>
<keyword evidence="4" id="KW-0408">Iron</keyword>
<evidence type="ECO:0000256" key="1">
    <source>
        <dbReference type="ARBA" id="ARBA00022714"/>
    </source>
</evidence>
<evidence type="ECO:0000256" key="2">
    <source>
        <dbReference type="ARBA" id="ARBA00022723"/>
    </source>
</evidence>
<evidence type="ECO:0000256" key="5">
    <source>
        <dbReference type="ARBA" id="ARBA00023014"/>
    </source>
</evidence>
<reference evidence="7 8" key="2">
    <citation type="submission" date="2023-10" db="EMBL/GenBank/DDBJ databases">
        <authorList>
            <person name="Han X.F."/>
        </authorList>
    </citation>
    <scope>NUCLEOTIDE SEQUENCE [LARGE SCALE GENOMIC DNA]</scope>
    <source>
        <strain evidence="7 8">KCTC 39840</strain>
    </source>
</reference>
<dbReference type="InterPro" id="IPR051452">
    <property type="entry name" value="Diverse_Oxidoreductases"/>
</dbReference>